<gene>
    <name evidence="1" type="ORF">R5W23_004274</name>
</gene>
<dbReference type="InterPro" id="IPR011990">
    <property type="entry name" value="TPR-like_helical_dom_sf"/>
</dbReference>
<proteinExistence type="predicted"/>
<organism evidence="1 2">
    <name type="scientific">Gemmata algarum</name>
    <dbReference type="NCBI Taxonomy" id="2975278"/>
    <lineage>
        <taxon>Bacteria</taxon>
        <taxon>Pseudomonadati</taxon>
        <taxon>Planctomycetota</taxon>
        <taxon>Planctomycetia</taxon>
        <taxon>Gemmatales</taxon>
        <taxon>Gemmataceae</taxon>
        <taxon>Gemmata</taxon>
    </lineage>
</organism>
<dbReference type="RefSeq" id="WP_320689070.1">
    <property type="nucleotide sequence ID" value="NZ_JAXBLV010000222.1"/>
</dbReference>
<sequence>MTRPNANQPSLESLTLRFLATRSDATTAVEQGESEVEPHEVAAGFRVDPRAAWIDANSHTLGSLGAMPNEWAALVSQPSAAFAVPMAAGHFPQRVKDLQPLLTQFRPDELRPTGTESPLPGFASLRAWVQKNAKTNALVAAGIARTLGDFGVADDLLAGAGGSENEKAALLWQSGKCQEALAAWDAMSESPAVSFNRGMARLFLGRFAQARASLQKAIEAIPETSGWNALARLYLAVAEIHG</sequence>
<dbReference type="Proteomes" id="UP001272242">
    <property type="component" value="Unassembled WGS sequence"/>
</dbReference>
<dbReference type="SUPFAM" id="SSF48452">
    <property type="entry name" value="TPR-like"/>
    <property type="match status" value="1"/>
</dbReference>
<name>A0ABU5F5D3_9BACT</name>
<comment type="caution">
    <text evidence="1">The sequence shown here is derived from an EMBL/GenBank/DDBJ whole genome shotgun (WGS) entry which is preliminary data.</text>
</comment>
<protein>
    <recommendedName>
        <fullName evidence="3">Tetratricopeptide repeat protein</fullName>
    </recommendedName>
</protein>
<evidence type="ECO:0008006" key="3">
    <source>
        <dbReference type="Google" id="ProtNLM"/>
    </source>
</evidence>
<evidence type="ECO:0000313" key="2">
    <source>
        <dbReference type="Proteomes" id="UP001272242"/>
    </source>
</evidence>
<keyword evidence="2" id="KW-1185">Reference proteome</keyword>
<evidence type="ECO:0000313" key="1">
    <source>
        <dbReference type="EMBL" id="MDY3562795.1"/>
    </source>
</evidence>
<accession>A0ABU5F5D3</accession>
<dbReference type="Gene3D" id="1.25.40.10">
    <property type="entry name" value="Tetratricopeptide repeat domain"/>
    <property type="match status" value="1"/>
</dbReference>
<reference evidence="2" key="1">
    <citation type="journal article" date="2023" name="Mar. Drugs">
        <title>Gemmata algarum, a Novel Planctomycete Isolated from an Algal Mat, Displays Antimicrobial Activity.</title>
        <authorList>
            <person name="Kumar G."/>
            <person name="Kallscheuer N."/>
            <person name="Kashif M."/>
            <person name="Ahamad S."/>
            <person name="Jagadeeshwari U."/>
            <person name="Pannikurungottu S."/>
            <person name="Haufschild T."/>
            <person name="Kabuu M."/>
            <person name="Sasikala C."/>
            <person name="Jogler C."/>
            <person name="Ramana C."/>
        </authorList>
    </citation>
    <scope>NUCLEOTIDE SEQUENCE [LARGE SCALE GENOMIC DNA]</scope>
    <source>
        <strain evidence="2">JC673</strain>
    </source>
</reference>
<dbReference type="EMBL" id="JAXBLV010000222">
    <property type="protein sequence ID" value="MDY3562795.1"/>
    <property type="molecule type" value="Genomic_DNA"/>
</dbReference>